<sequence>MKFPIWIGFCLTCIPFLFCTSLPKNPTSHGCDFRFQLTTLQTSGGPKPNLQFLDNRIQVSKIIYDDLSSISEDWMRTKKNGKFGFIDLNEKEVSDFDFYFVGDFHNGYAVFRSGSNFRDPRGFVSKTGDLLGGKFYDMVYNFENGLAAVEINKKYGFIDRNGKIVVPIQYDLITGIHNGWAVFKREEHQGLINAKGEEKKFDHDKYDLRGYFYEGTIVFQHYKKMGIMDANFKVIIPPNYDYLGNFKEGLVRFKLGNKWGFLDQKGNVVIEAKFDSEYDFEEGYASVTIGGKDGIIKPNGEYLIEPTFSHISNFSEGLAVVEEGGKRGFINAKAEWVVPPTFDQLGPLKDGVFTFAIKDKWGFVNLRGCKQK</sequence>
<accession>A0ABY2M5T7</accession>
<proteinExistence type="predicted"/>
<dbReference type="PANTHER" id="PTHR37841">
    <property type="entry name" value="GLR2918 PROTEIN"/>
    <property type="match status" value="1"/>
</dbReference>
<comment type="caution">
    <text evidence="1">The sequence shown here is derived from an EMBL/GenBank/DDBJ whole genome shotgun (WGS) entry which is preliminary data.</text>
</comment>
<keyword evidence="2" id="KW-1185">Reference proteome</keyword>
<dbReference type="InterPro" id="IPR032774">
    <property type="entry name" value="WG_beta_rep"/>
</dbReference>
<name>A0ABY2M5T7_9LEPT</name>
<dbReference type="Proteomes" id="UP000298200">
    <property type="component" value="Unassembled WGS sequence"/>
</dbReference>
<evidence type="ECO:0000313" key="1">
    <source>
        <dbReference type="EMBL" id="TGL24442.1"/>
    </source>
</evidence>
<organism evidence="1 2">
    <name type="scientific">Leptospira yanagawae</name>
    <dbReference type="NCBI Taxonomy" id="293069"/>
    <lineage>
        <taxon>Bacteria</taxon>
        <taxon>Pseudomonadati</taxon>
        <taxon>Spirochaetota</taxon>
        <taxon>Spirochaetia</taxon>
        <taxon>Leptospirales</taxon>
        <taxon>Leptospiraceae</taxon>
        <taxon>Leptospira</taxon>
    </lineage>
</organism>
<reference evidence="2" key="1">
    <citation type="journal article" date="2019" name="PLoS Negl. Trop. Dis.">
        <title>Revisiting the worldwide diversity of Leptospira species in the environment.</title>
        <authorList>
            <person name="Vincent A.T."/>
            <person name="Schiettekatte O."/>
            <person name="Bourhy P."/>
            <person name="Veyrier F.J."/>
            <person name="Picardeau M."/>
        </authorList>
    </citation>
    <scope>NUCLEOTIDE SEQUENCE [LARGE SCALE GENOMIC DNA]</scope>
    <source>
        <strain evidence="2">201800272</strain>
    </source>
</reference>
<dbReference type="Pfam" id="PF14903">
    <property type="entry name" value="WG_beta_rep"/>
    <property type="match status" value="5"/>
</dbReference>
<protein>
    <submittedName>
        <fullName evidence="1">WG repeat-containing protein</fullName>
    </submittedName>
</protein>
<dbReference type="PANTHER" id="PTHR37841:SF1">
    <property type="entry name" value="DUF3298 DOMAIN-CONTAINING PROTEIN"/>
    <property type="match status" value="1"/>
</dbReference>
<gene>
    <name evidence="1" type="ORF">EHQ46_04825</name>
</gene>
<evidence type="ECO:0000313" key="2">
    <source>
        <dbReference type="Proteomes" id="UP000298200"/>
    </source>
</evidence>
<dbReference type="RefSeq" id="WP_135633856.1">
    <property type="nucleotide sequence ID" value="NZ_RQFU01000005.1"/>
</dbReference>
<dbReference type="EMBL" id="RQFU01000005">
    <property type="protein sequence ID" value="TGL24442.1"/>
    <property type="molecule type" value="Genomic_DNA"/>
</dbReference>